<feature type="transmembrane region" description="Helical" evidence="12">
    <location>
        <begin position="399"/>
        <end position="420"/>
    </location>
</feature>
<feature type="transmembrane region" description="Helical" evidence="12">
    <location>
        <begin position="61"/>
        <end position="82"/>
    </location>
</feature>
<dbReference type="InterPro" id="IPR036640">
    <property type="entry name" value="ABC1_TM_sf"/>
</dbReference>
<keyword evidence="8" id="KW-0067">ATP-binding</keyword>
<dbReference type="Gene3D" id="1.20.1560.10">
    <property type="entry name" value="ABC transporter type 1, transmembrane domain"/>
    <property type="match status" value="2"/>
</dbReference>
<dbReference type="GO" id="GO:0005524">
    <property type="term" value="F:ATP binding"/>
    <property type="evidence" value="ECO:0007669"/>
    <property type="project" value="UniProtKB-KW"/>
</dbReference>
<dbReference type="InterPro" id="IPR044746">
    <property type="entry name" value="ABCC_6TM_D1"/>
</dbReference>
<dbReference type="Pfam" id="PF24357">
    <property type="entry name" value="TMD0_ABC"/>
    <property type="match status" value="1"/>
</dbReference>
<feature type="transmembrane region" description="Helical" evidence="12">
    <location>
        <begin position="990"/>
        <end position="1011"/>
    </location>
</feature>
<dbReference type="InterPro" id="IPR003439">
    <property type="entry name" value="ABC_transporter-like_ATP-bd"/>
</dbReference>
<dbReference type="GO" id="GO:0016887">
    <property type="term" value="F:ATP hydrolysis activity"/>
    <property type="evidence" value="ECO:0007669"/>
    <property type="project" value="InterPro"/>
</dbReference>
<feature type="transmembrane region" description="Helical" evidence="12">
    <location>
        <begin position="271"/>
        <end position="291"/>
    </location>
</feature>
<evidence type="ECO:0000256" key="6">
    <source>
        <dbReference type="ARBA" id="ARBA00022737"/>
    </source>
</evidence>
<feature type="transmembrane region" description="Helical" evidence="12">
    <location>
        <begin position="918"/>
        <end position="940"/>
    </location>
</feature>
<keyword evidence="3" id="KW-0813">Transport</keyword>
<dbReference type="InterPro" id="IPR050173">
    <property type="entry name" value="ABC_transporter_C-like"/>
</dbReference>
<evidence type="ECO:0000256" key="4">
    <source>
        <dbReference type="ARBA" id="ARBA00022475"/>
    </source>
</evidence>
<dbReference type="PROSITE" id="PS50893">
    <property type="entry name" value="ABC_TRANSPORTER_2"/>
    <property type="match status" value="2"/>
</dbReference>
<dbReference type="CDD" id="cd18580">
    <property type="entry name" value="ABC_6TM_ABCC_D2"/>
    <property type="match status" value="1"/>
</dbReference>
<dbReference type="Gene3D" id="3.40.50.300">
    <property type="entry name" value="P-loop containing nucleotide triphosphate hydrolases"/>
    <property type="match status" value="2"/>
</dbReference>
<comment type="similarity">
    <text evidence="2">Belongs to the ABC transporter superfamily. ABCC family. Conjugate transporter (TC 3.A.1.208) subfamily.</text>
</comment>
<keyword evidence="6" id="KW-0677">Repeat</keyword>
<dbReference type="InterPro" id="IPR017871">
    <property type="entry name" value="ABC_transporter-like_CS"/>
</dbReference>
<dbReference type="Proteomes" id="UP000256690">
    <property type="component" value="Unassembled WGS sequence"/>
</dbReference>
<feature type="transmembrane region" description="Helical" evidence="12">
    <location>
        <begin position="125"/>
        <end position="143"/>
    </location>
</feature>
<accession>A0A3D8S5F1</accession>
<evidence type="ECO:0000256" key="8">
    <source>
        <dbReference type="ARBA" id="ARBA00022840"/>
    </source>
</evidence>
<evidence type="ECO:0000259" key="14">
    <source>
        <dbReference type="PROSITE" id="PS50929"/>
    </source>
</evidence>
<sequence length="1432" mass="160239">MAGADNQFGPRVSVDSRAFDFTLLFEDLWFTLLPTACFLLCLPWRLYFLGHATIKVNSCRIAVCKLCLLAVLLVLQLVLLAFQVRSPVLHTRASLPAAIVNIVASLAASYVSFTEDQRSVRPSDLLVLYFSATSLCHLPRLRSLWLIDSVDASRYLSLITLLITVAIVILESLPKTRRLNPTYTNATEEERSAFWSRALFTWVLPFLQTGYRNSLEVEDVPQVDTALQGQASGDRLRRTWHSEGREGKFRLIKAVFRAYGLPCISAVPPRLAYSCFIFTQPFLITAAIDYIRGTPESEPKVYGAGLVGAYTLVYGGIAVAQAVYWRQTYRLLTMMRAGLISMIYDQTTGMTAAGLSDSAAITLMGTDVERIVANLKNLHEAWACVIELGVAIWLLERQIGIACFIPLVVSLGAVIAMIPISSRSGHAQKQWVERVQKRLAVTANVLNNMKAVQMLGLNDVLLPLVSHLRRVEVQTSVRFRKLLIWQVALSNLPVVFAPFATFTVYAIIALARHDESILSAQAFTSLALISLMTGPLLNLCQVMPAIWQAIACFDRIEAYCKQPSTLRMDEEAELQQPASEKPNPFLLSFQNATISWSLEQDPVFRDMSLNIPRGVTMIVGPVGCGKSTLLEAMLHKHMVKTGSRIAYFSRAAYCPQAPWILNDTIRNNIIGFQEFDQTWYDIVCTACGLQEDIEKLEEGDRHIAGSDGISLSGGQRQRIALARAVYSKIGVVVLDNVFSGIDSKNIAIISCQLFGRDSYFRKEGISVVLAMSTYEMLPLADQIVMMQDGAVIASGSYNEIIARDRQVVANIHEPEKNVPLAPTTEKAGYYPTYIEKKQESEIHVQISEDGSPTRTKHQGPRPRPVYKYYVRSAGYGLVAAFLAFTFIEAFCNSFQTLWLQWWVKANEDYPNKQLGMYLGIYGMIFGMTLLTLVAGCWLLFVRGLNNTSLKLHFDLLKTALEAPISFFQRVDTGSITNRFGQDLELIDMMLPIYAVNCITNMIEVSINIVIICIVGKYLAVTIPFLGVLLFFIQSYYLQTSRQVRLLDIEAKAPLYTHFLETIRGISSIRSFGWEPQLREKNHALLDRSQRPFYMMYSVQQWLTLVLDLVVGAIAVILIAIIVSLRDRLQAATIGVALNLVLTLNQSLANAIKMWTMTEISIGAVTRVLQFTQDTPSEEEHCVPIAQSGLSSDWPERGAVEISGLTAGYRDSQSTIPILKNLNISIQPGEKIAICGPSGCGKTSLIMAILQMLDVQDGRILIDGQDITKIPRSTLRTRINVVPQEPFFIADTTLRFNLDPRHDVPDDAELIQALEKVRLWERIRAKGGLDMEFAAADWSVGQKQLLALARALVSKRQLLILDEVTSSVDWETEKAMQDIIDREFSQKTVIAVVHRFRFIHWFDRVMVLRQGELVECGSAEALLQRGESEFRRL</sequence>
<dbReference type="FunFam" id="1.20.1560.10:FF:000055">
    <property type="entry name" value="ABC multidrug transporter (Eurofung)"/>
    <property type="match status" value="1"/>
</dbReference>
<dbReference type="Pfam" id="PF00005">
    <property type="entry name" value="ABC_tran"/>
    <property type="match status" value="2"/>
</dbReference>
<dbReference type="InterPro" id="IPR056227">
    <property type="entry name" value="TMD0_ABC"/>
</dbReference>
<dbReference type="PROSITE" id="PS00211">
    <property type="entry name" value="ABC_TRANSPORTER_1"/>
    <property type="match status" value="1"/>
</dbReference>
<gene>
    <name evidence="15" type="ORF">DSM5745_05079</name>
</gene>
<feature type="transmembrane region" description="Helical" evidence="12">
    <location>
        <begin position="488"/>
        <end position="511"/>
    </location>
</feature>
<feature type="transmembrane region" description="Helical" evidence="12">
    <location>
        <begin position="28"/>
        <end position="49"/>
    </location>
</feature>
<evidence type="ECO:0000256" key="10">
    <source>
        <dbReference type="ARBA" id="ARBA00023136"/>
    </source>
</evidence>
<keyword evidence="10 12" id="KW-0472">Membrane</keyword>
<name>A0A3D8S5F1_9EURO</name>
<feature type="domain" description="ABC transmembrane type-1" evidence="14">
    <location>
        <begin position="271"/>
        <end position="546"/>
    </location>
</feature>
<evidence type="ECO:0000313" key="16">
    <source>
        <dbReference type="Proteomes" id="UP000256690"/>
    </source>
</evidence>
<reference evidence="15 16" key="1">
    <citation type="journal article" date="2018" name="IMA Fungus">
        <title>IMA Genome-F 9: Draft genome sequence of Annulohypoxylon stygium, Aspergillus mulundensis, Berkeleyomyces basicola (syn. Thielaviopsis basicola), Ceratocystis smalleyi, two Cercospora beticola strains, Coleophoma cylindrospora, Fusarium fracticaudum, Phialophora cf. hyalina, and Morchella septimelata.</title>
        <authorList>
            <person name="Wingfield B.D."/>
            <person name="Bills G.F."/>
            <person name="Dong Y."/>
            <person name="Huang W."/>
            <person name="Nel W.J."/>
            <person name="Swalarsk-Parry B.S."/>
            <person name="Vaghefi N."/>
            <person name="Wilken P.M."/>
            <person name="An Z."/>
            <person name="de Beer Z.W."/>
            <person name="De Vos L."/>
            <person name="Chen L."/>
            <person name="Duong T.A."/>
            <person name="Gao Y."/>
            <person name="Hammerbacher A."/>
            <person name="Kikkert J.R."/>
            <person name="Li Y."/>
            <person name="Li H."/>
            <person name="Li K."/>
            <person name="Li Q."/>
            <person name="Liu X."/>
            <person name="Ma X."/>
            <person name="Naidoo K."/>
            <person name="Pethybridge S.J."/>
            <person name="Sun J."/>
            <person name="Steenkamp E.T."/>
            <person name="van der Nest M.A."/>
            <person name="van Wyk S."/>
            <person name="Wingfield M.J."/>
            <person name="Xiong C."/>
            <person name="Yue Q."/>
            <person name="Zhang X."/>
        </authorList>
    </citation>
    <scope>NUCLEOTIDE SEQUENCE [LARGE SCALE GENOMIC DNA]</scope>
    <source>
        <strain evidence="15 16">DSM 5745</strain>
    </source>
</reference>
<feature type="transmembrane region" description="Helical" evidence="12">
    <location>
        <begin position="303"/>
        <end position="325"/>
    </location>
</feature>
<evidence type="ECO:0000256" key="1">
    <source>
        <dbReference type="ARBA" id="ARBA00004651"/>
    </source>
</evidence>
<feature type="domain" description="ABC transporter" evidence="13">
    <location>
        <begin position="1199"/>
        <end position="1432"/>
    </location>
</feature>
<evidence type="ECO:0000259" key="13">
    <source>
        <dbReference type="PROSITE" id="PS50893"/>
    </source>
</evidence>
<keyword evidence="7" id="KW-0547">Nucleotide-binding</keyword>
<dbReference type="GO" id="GO:0005886">
    <property type="term" value="C:plasma membrane"/>
    <property type="evidence" value="ECO:0007669"/>
    <property type="project" value="UniProtKB-SubCell"/>
</dbReference>
<comment type="caution">
    <text evidence="15">The sequence shown here is derived from an EMBL/GenBank/DDBJ whole genome shotgun (WGS) entry which is preliminary data.</text>
</comment>
<dbReference type="CDD" id="cd18579">
    <property type="entry name" value="ABC_6TM_ABCC_D1"/>
    <property type="match status" value="1"/>
</dbReference>
<dbReference type="Pfam" id="PF00664">
    <property type="entry name" value="ABC_membrane"/>
    <property type="match status" value="1"/>
</dbReference>
<dbReference type="PANTHER" id="PTHR24223:SF404">
    <property type="entry name" value="ABC MULTIDRUG TRANSPORTER (EUROFUNG)-RELATED"/>
    <property type="match status" value="1"/>
</dbReference>
<proteinExistence type="inferred from homology"/>
<protein>
    <submittedName>
        <fullName evidence="15">Cyclic peptide transporter</fullName>
    </submittedName>
</protein>
<dbReference type="SUPFAM" id="SSF90123">
    <property type="entry name" value="ABC transporter transmembrane region"/>
    <property type="match status" value="2"/>
</dbReference>
<keyword evidence="4" id="KW-1003">Cell membrane</keyword>
<dbReference type="FunFam" id="3.40.50.300:FF:002145">
    <property type="entry name" value="ABC transporter (MsbA subfamily)"/>
    <property type="match status" value="1"/>
</dbReference>
<evidence type="ECO:0000256" key="3">
    <source>
        <dbReference type="ARBA" id="ARBA00022448"/>
    </source>
</evidence>
<organism evidence="15 16">
    <name type="scientific">Aspergillus mulundensis</name>
    <dbReference type="NCBI Taxonomy" id="1810919"/>
    <lineage>
        <taxon>Eukaryota</taxon>
        <taxon>Fungi</taxon>
        <taxon>Dikarya</taxon>
        <taxon>Ascomycota</taxon>
        <taxon>Pezizomycotina</taxon>
        <taxon>Eurotiomycetes</taxon>
        <taxon>Eurotiomycetidae</taxon>
        <taxon>Eurotiales</taxon>
        <taxon>Aspergillaceae</taxon>
        <taxon>Aspergillus</taxon>
        <taxon>Aspergillus subgen. Nidulantes</taxon>
    </lineage>
</organism>
<feature type="transmembrane region" description="Helical" evidence="12">
    <location>
        <begin position="1017"/>
        <end position="1037"/>
    </location>
</feature>
<evidence type="ECO:0000256" key="2">
    <source>
        <dbReference type="ARBA" id="ARBA00009726"/>
    </source>
</evidence>
<feature type="transmembrane region" description="Helical" evidence="12">
    <location>
        <begin position="155"/>
        <end position="173"/>
    </location>
</feature>
<dbReference type="OrthoDB" id="6500128at2759"/>
<dbReference type="FunFam" id="1.20.1560.10:FF:000066">
    <property type="entry name" value="ABC multidrug transporter (Eurofung)"/>
    <property type="match status" value="1"/>
</dbReference>
<evidence type="ECO:0000256" key="11">
    <source>
        <dbReference type="ARBA" id="ARBA00023180"/>
    </source>
</evidence>
<evidence type="ECO:0000313" key="15">
    <source>
        <dbReference type="EMBL" id="RDW81522.1"/>
    </source>
</evidence>
<dbReference type="InterPro" id="IPR003593">
    <property type="entry name" value="AAA+_ATPase"/>
</dbReference>
<dbReference type="SMART" id="SM00382">
    <property type="entry name" value="AAA"/>
    <property type="match status" value="2"/>
</dbReference>
<dbReference type="RefSeq" id="XP_026604575.1">
    <property type="nucleotide sequence ID" value="XM_026747095.1"/>
</dbReference>
<evidence type="ECO:0000256" key="5">
    <source>
        <dbReference type="ARBA" id="ARBA00022692"/>
    </source>
</evidence>
<keyword evidence="11" id="KW-0325">Glycoprotein</keyword>
<keyword evidence="9 12" id="KW-1133">Transmembrane helix</keyword>
<dbReference type="InterPro" id="IPR027417">
    <property type="entry name" value="P-loop_NTPase"/>
</dbReference>
<keyword evidence="5 12" id="KW-0812">Transmembrane</keyword>
<feature type="transmembrane region" description="Helical" evidence="12">
    <location>
        <begin position="1101"/>
        <end position="1122"/>
    </location>
</feature>
<dbReference type="PANTHER" id="PTHR24223">
    <property type="entry name" value="ATP-BINDING CASSETTE SUB-FAMILY C"/>
    <property type="match status" value="1"/>
</dbReference>
<feature type="transmembrane region" description="Helical" evidence="12">
    <location>
        <begin position="873"/>
        <end position="898"/>
    </location>
</feature>
<dbReference type="GO" id="GO:0140359">
    <property type="term" value="F:ABC-type transporter activity"/>
    <property type="evidence" value="ECO:0007669"/>
    <property type="project" value="InterPro"/>
</dbReference>
<dbReference type="STRING" id="1810919.A0A3D8S5F1"/>
<dbReference type="GeneID" id="38115449"/>
<evidence type="ECO:0000256" key="12">
    <source>
        <dbReference type="SAM" id="Phobius"/>
    </source>
</evidence>
<evidence type="ECO:0000256" key="7">
    <source>
        <dbReference type="ARBA" id="ARBA00022741"/>
    </source>
</evidence>
<evidence type="ECO:0000256" key="9">
    <source>
        <dbReference type="ARBA" id="ARBA00022989"/>
    </source>
</evidence>
<dbReference type="PROSITE" id="PS50929">
    <property type="entry name" value="ABC_TM1F"/>
    <property type="match status" value="2"/>
</dbReference>
<feature type="domain" description="ABC transporter" evidence="13">
    <location>
        <begin position="587"/>
        <end position="813"/>
    </location>
</feature>
<dbReference type="InterPro" id="IPR011527">
    <property type="entry name" value="ABC1_TM_dom"/>
</dbReference>
<comment type="subcellular location">
    <subcellularLocation>
        <location evidence="1">Cell membrane</location>
        <topology evidence="1">Multi-pass membrane protein</topology>
    </subcellularLocation>
</comment>
<keyword evidence="16" id="KW-1185">Reference proteome</keyword>
<dbReference type="SUPFAM" id="SSF52540">
    <property type="entry name" value="P-loop containing nucleoside triphosphate hydrolases"/>
    <property type="match status" value="2"/>
</dbReference>
<feature type="transmembrane region" description="Helical" evidence="12">
    <location>
        <begin position="517"/>
        <end position="537"/>
    </location>
</feature>
<dbReference type="InterPro" id="IPR044726">
    <property type="entry name" value="ABCC_6TM_D2"/>
</dbReference>
<feature type="transmembrane region" description="Helical" evidence="12">
    <location>
        <begin position="94"/>
        <end position="113"/>
    </location>
</feature>
<dbReference type="EMBL" id="PVWQ01000005">
    <property type="protein sequence ID" value="RDW81522.1"/>
    <property type="molecule type" value="Genomic_DNA"/>
</dbReference>
<feature type="domain" description="ABC transmembrane type-1" evidence="14">
    <location>
        <begin position="879"/>
        <end position="1156"/>
    </location>
</feature>